<dbReference type="InterPro" id="IPR013520">
    <property type="entry name" value="Ribonucl_H"/>
</dbReference>
<dbReference type="InterPro" id="IPR012337">
    <property type="entry name" value="RNaseH-like_sf"/>
</dbReference>
<gene>
    <name evidence="4" type="ORF">IAB19_10220</name>
</gene>
<proteinExistence type="predicted"/>
<name>A0A9D9DDQ0_9GAMM</name>
<dbReference type="GO" id="GO:0008408">
    <property type="term" value="F:3'-5' exonuclease activity"/>
    <property type="evidence" value="ECO:0007669"/>
    <property type="project" value="TreeGrafter"/>
</dbReference>
<keyword evidence="1" id="KW-0540">Nuclease</keyword>
<reference evidence="4" key="2">
    <citation type="journal article" date="2021" name="PeerJ">
        <title>Extensive microbial diversity within the chicken gut microbiome revealed by metagenomics and culture.</title>
        <authorList>
            <person name="Gilroy R."/>
            <person name="Ravi A."/>
            <person name="Getino M."/>
            <person name="Pursley I."/>
            <person name="Horton D.L."/>
            <person name="Alikhan N.F."/>
            <person name="Baker D."/>
            <person name="Gharbi K."/>
            <person name="Hall N."/>
            <person name="Watson M."/>
            <person name="Adriaenssens E.M."/>
            <person name="Foster-Nyarko E."/>
            <person name="Jarju S."/>
            <person name="Secka A."/>
            <person name="Antonio M."/>
            <person name="Oren A."/>
            <person name="Chaudhuri R.R."/>
            <person name="La Ragione R."/>
            <person name="Hildebrand F."/>
            <person name="Pallen M.J."/>
        </authorList>
    </citation>
    <scope>NUCLEOTIDE SEQUENCE</scope>
    <source>
        <strain evidence="4">17213</strain>
    </source>
</reference>
<dbReference type="CDD" id="cd06127">
    <property type="entry name" value="DEDDh"/>
    <property type="match status" value="1"/>
</dbReference>
<evidence type="ECO:0000313" key="4">
    <source>
        <dbReference type="EMBL" id="MBO8416744.1"/>
    </source>
</evidence>
<dbReference type="GO" id="GO:0045004">
    <property type="term" value="P:DNA replication proofreading"/>
    <property type="evidence" value="ECO:0007669"/>
    <property type="project" value="TreeGrafter"/>
</dbReference>
<dbReference type="InterPro" id="IPR036397">
    <property type="entry name" value="RNaseH_sf"/>
</dbReference>
<dbReference type="Proteomes" id="UP000823631">
    <property type="component" value="Unassembled WGS sequence"/>
</dbReference>
<dbReference type="PANTHER" id="PTHR30231:SF37">
    <property type="entry name" value="EXODEOXYRIBONUCLEASE 10"/>
    <property type="match status" value="1"/>
</dbReference>
<organism evidence="4 5">
    <name type="scientific">Candidatus Avisuccinivibrio stercorigallinarum</name>
    <dbReference type="NCBI Taxonomy" id="2840704"/>
    <lineage>
        <taxon>Bacteria</taxon>
        <taxon>Pseudomonadati</taxon>
        <taxon>Pseudomonadota</taxon>
        <taxon>Gammaproteobacteria</taxon>
        <taxon>Aeromonadales</taxon>
        <taxon>Succinivibrionaceae</taxon>
        <taxon>Succinivibrionaceae incertae sedis</taxon>
        <taxon>Candidatus Avisuccinivibrio</taxon>
    </lineage>
</organism>
<comment type="caution">
    <text evidence="4">The sequence shown here is derived from an EMBL/GenBank/DDBJ whole genome shotgun (WGS) entry which is preliminary data.</text>
</comment>
<feature type="domain" description="Exonuclease" evidence="3">
    <location>
        <begin position="53"/>
        <end position="219"/>
    </location>
</feature>
<dbReference type="SMART" id="SM00479">
    <property type="entry name" value="EXOIII"/>
    <property type="match status" value="1"/>
</dbReference>
<accession>A0A9D9DDQ0</accession>
<dbReference type="Gene3D" id="3.30.420.10">
    <property type="entry name" value="Ribonuclease H-like superfamily/Ribonuclease H"/>
    <property type="match status" value="1"/>
</dbReference>
<dbReference type="Pfam" id="PF00929">
    <property type="entry name" value="RNase_T"/>
    <property type="match status" value="1"/>
</dbReference>
<dbReference type="AlphaFoldDB" id="A0A9D9DDQ0"/>
<dbReference type="GO" id="GO:0003676">
    <property type="term" value="F:nucleic acid binding"/>
    <property type="evidence" value="ECO:0007669"/>
    <property type="project" value="InterPro"/>
</dbReference>
<keyword evidence="2" id="KW-0269">Exonuclease</keyword>
<sequence>MNTGIFPVERIDEIIKRPQDFRLLERIPLTVEGMMNKLPIRLQEPQEGDIIKHAVILDTETTGMNAASDRIIELGLLRCTYSFNRRVLLTIERYYDEFEDPGRAIPLEVQELTGITDEMVRGHKFDDEICAQLLSDRPLVIAHNARFDRPFFDRRFPLMANLAWACSLSGINWDAIGSNGKKLEYLNQSRGWFYDAHRAYVDCLALVWLLHLEPEAFDMLIDTALSCQYRLNAWQSPFRCKDDLKAQGFSFDGQHKVWYKNFSRAEDAQNTLLNLSMLFDTSACEVVKMNAANRYK</sequence>
<dbReference type="EMBL" id="JADINH010000200">
    <property type="protein sequence ID" value="MBO8416744.1"/>
    <property type="molecule type" value="Genomic_DNA"/>
</dbReference>
<evidence type="ECO:0000256" key="2">
    <source>
        <dbReference type="ARBA" id="ARBA00022839"/>
    </source>
</evidence>
<protein>
    <submittedName>
        <fullName evidence="4">DNA polymerase III subunit epsilon</fullName>
    </submittedName>
</protein>
<dbReference type="NCBIfam" id="NF006615">
    <property type="entry name" value="PRK09182.1"/>
    <property type="match status" value="1"/>
</dbReference>
<dbReference type="PANTHER" id="PTHR30231">
    <property type="entry name" value="DNA POLYMERASE III SUBUNIT EPSILON"/>
    <property type="match status" value="1"/>
</dbReference>
<evidence type="ECO:0000313" key="5">
    <source>
        <dbReference type="Proteomes" id="UP000823631"/>
    </source>
</evidence>
<evidence type="ECO:0000256" key="1">
    <source>
        <dbReference type="ARBA" id="ARBA00022722"/>
    </source>
</evidence>
<dbReference type="GO" id="GO:0005829">
    <property type="term" value="C:cytosol"/>
    <property type="evidence" value="ECO:0007669"/>
    <property type="project" value="TreeGrafter"/>
</dbReference>
<reference evidence="4" key="1">
    <citation type="submission" date="2020-10" db="EMBL/GenBank/DDBJ databases">
        <authorList>
            <person name="Gilroy R."/>
        </authorList>
    </citation>
    <scope>NUCLEOTIDE SEQUENCE</scope>
    <source>
        <strain evidence="4">17213</strain>
    </source>
</reference>
<keyword evidence="2" id="KW-0378">Hydrolase</keyword>
<dbReference type="SUPFAM" id="SSF53098">
    <property type="entry name" value="Ribonuclease H-like"/>
    <property type="match status" value="1"/>
</dbReference>
<evidence type="ECO:0000259" key="3">
    <source>
        <dbReference type="SMART" id="SM00479"/>
    </source>
</evidence>